<dbReference type="CDD" id="cd07377">
    <property type="entry name" value="WHTH_GntR"/>
    <property type="match status" value="1"/>
</dbReference>
<dbReference type="InterPro" id="IPR036388">
    <property type="entry name" value="WH-like_DNA-bd_sf"/>
</dbReference>
<keyword evidence="2 5" id="KW-0238">DNA-binding</keyword>
<evidence type="ECO:0000259" key="4">
    <source>
        <dbReference type="PROSITE" id="PS50949"/>
    </source>
</evidence>
<dbReference type="SUPFAM" id="SSF46785">
    <property type="entry name" value="Winged helix' DNA-binding domain"/>
    <property type="match status" value="1"/>
</dbReference>
<dbReference type="SUPFAM" id="SSF48008">
    <property type="entry name" value="GntR ligand-binding domain-like"/>
    <property type="match status" value="1"/>
</dbReference>
<dbReference type="EMBL" id="JAGIOO010000001">
    <property type="protein sequence ID" value="MBP2472543.1"/>
    <property type="molecule type" value="Genomic_DNA"/>
</dbReference>
<dbReference type="RefSeq" id="WP_086789369.1">
    <property type="nucleotide sequence ID" value="NZ_JAGIOO010000001.1"/>
</dbReference>
<dbReference type="InterPro" id="IPR008920">
    <property type="entry name" value="TF_FadR/GntR_C"/>
</dbReference>
<keyword evidence="1" id="KW-0805">Transcription regulation</keyword>
<feature type="domain" description="HTH gntR-type" evidence="4">
    <location>
        <begin position="12"/>
        <end position="79"/>
    </location>
</feature>
<dbReference type="PROSITE" id="PS50949">
    <property type="entry name" value="HTH_GNTR"/>
    <property type="match status" value="1"/>
</dbReference>
<dbReference type="PANTHER" id="PTHR43537">
    <property type="entry name" value="TRANSCRIPTIONAL REGULATOR, GNTR FAMILY"/>
    <property type="match status" value="1"/>
</dbReference>
<dbReference type="InterPro" id="IPR000524">
    <property type="entry name" value="Tscrpt_reg_HTH_GntR"/>
</dbReference>
<protein>
    <submittedName>
        <fullName evidence="5">DNA-binding GntR family transcriptional regulator</fullName>
    </submittedName>
</protein>
<proteinExistence type="predicted"/>
<keyword evidence="6" id="KW-1185">Reference proteome</keyword>
<evidence type="ECO:0000313" key="5">
    <source>
        <dbReference type="EMBL" id="MBP2472543.1"/>
    </source>
</evidence>
<accession>A0ABS5A7H3</accession>
<dbReference type="Pfam" id="PF00392">
    <property type="entry name" value="GntR"/>
    <property type="match status" value="1"/>
</dbReference>
<comment type="caution">
    <text evidence="5">The sequence shown here is derived from an EMBL/GenBank/DDBJ whole genome shotgun (WGS) entry which is preliminary data.</text>
</comment>
<evidence type="ECO:0000256" key="2">
    <source>
        <dbReference type="ARBA" id="ARBA00023125"/>
    </source>
</evidence>
<name>A0ABS5A7H3_9PSEU</name>
<evidence type="ECO:0000313" key="6">
    <source>
        <dbReference type="Proteomes" id="UP001519363"/>
    </source>
</evidence>
<evidence type="ECO:0000256" key="1">
    <source>
        <dbReference type="ARBA" id="ARBA00023015"/>
    </source>
</evidence>
<gene>
    <name evidence="5" type="ORF">JOF53_001415</name>
</gene>
<reference evidence="5 6" key="1">
    <citation type="submission" date="2021-03" db="EMBL/GenBank/DDBJ databases">
        <title>Sequencing the genomes of 1000 actinobacteria strains.</title>
        <authorList>
            <person name="Klenk H.-P."/>
        </authorList>
    </citation>
    <scope>NUCLEOTIDE SEQUENCE [LARGE SCALE GENOMIC DNA]</scope>
    <source>
        <strain evidence="5 6">DSM 44580</strain>
    </source>
</reference>
<dbReference type="PANTHER" id="PTHR43537:SF24">
    <property type="entry name" value="GLUCONATE OPERON TRANSCRIPTIONAL REPRESSOR"/>
    <property type="match status" value="1"/>
</dbReference>
<dbReference type="Gene3D" id="1.10.10.10">
    <property type="entry name" value="Winged helix-like DNA-binding domain superfamily/Winged helix DNA-binding domain"/>
    <property type="match status" value="1"/>
</dbReference>
<dbReference type="InterPro" id="IPR036390">
    <property type="entry name" value="WH_DNA-bd_sf"/>
</dbReference>
<dbReference type="Pfam" id="PF07729">
    <property type="entry name" value="FCD"/>
    <property type="match status" value="1"/>
</dbReference>
<sequence length="242" mass="26687">MTDDLLAALRTDTLADRAYKSIRDAIVTGQLRAGEKVTERGLAEQLSVSPTPVREAIRRLEQDGLLERKGPRTVVVTGVGEVAQRDLAEVELGLRGMVARFAARHATQAQLDALDAILDEADDLVIVVVQRRQAGEVPERQINQLLDRMRQFNDALEACAGNPVLSRLLDQVRVFSHAERRARRLARITEDPTFGLDRYASHRELVRALRAGDAARAESVFVEDARGGLGDLLYSPQESATS</sequence>
<dbReference type="SMART" id="SM00345">
    <property type="entry name" value="HTH_GNTR"/>
    <property type="match status" value="1"/>
</dbReference>
<keyword evidence="3" id="KW-0804">Transcription</keyword>
<organism evidence="5 6">
    <name type="scientific">Crossiella equi</name>
    <dbReference type="NCBI Taxonomy" id="130796"/>
    <lineage>
        <taxon>Bacteria</taxon>
        <taxon>Bacillati</taxon>
        <taxon>Actinomycetota</taxon>
        <taxon>Actinomycetes</taxon>
        <taxon>Pseudonocardiales</taxon>
        <taxon>Pseudonocardiaceae</taxon>
        <taxon>Crossiella</taxon>
    </lineage>
</organism>
<dbReference type="Proteomes" id="UP001519363">
    <property type="component" value="Unassembled WGS sequence"/>
</dbReference>
<dbReference type="Gene3D" id="1.20.120.530">
    <property type="entry name" value="GntR ligand-binding domain-like"/>
    <property type="match status" value="1"/>
</dbReference>
<dbReference type="GO" id="GO:0003677">
    <property type="term" value="F:DNA binding"/>
    <property type="evidence" value="ECO:0007669"/>
    <property type="project" value="UniProtKB-KW"/>
</dbReference>
<dbReference type="InterPro" id="IPR011711">
    <property type="entry name" value="GntR_C"/>
</dbReference>
<evidence type="ECO:0000256" key="3">
    <source>
        <dbReference type="ARBA" id="ARBA00023163"/>
    </source>
</evidence>